<dbReference type="InterPro" id="IPR001680">
    <property type="entry name" value="WD40_rpt"/>
</dbReference>
<dbReference type="SMART" id="SM00320">
    <property type="entry name" value="WD40"/>
    <property type="match status" value="6"/>
</dbReference>
<proteinExistence type="predicted"/>
<dbReference type="RefSeq" id="WP_043560946.1">
    <property type="nucleotide sequence ID" value="NZ_CBLY010000006.1"/>
</dbReference>
<evidence type="ECO:0000313" key="1">
    <source>
        <dbReference type="EMBL" id="CDG34372.1"/>
    </source>
</evidence>
<reference evidence="1 2" key="1">
    <citation type="journal article" date="2014" name="Genome Biol. Evol.">
        <title>Acetic acid bacteria genomes reveal functional traits for adaptation to life in insect guts.</title>
        <authorList>
            <person name="Chouaia B."/>
            <person name="Gaiarsa S."/>
            <person name="Crotti E."/>
            <person name="Comandatore F."/>
            <person name="Degli Esposti M."/>
            <person name="Ricci I."/>
            <person name="Alma A."/>
            <person name="Favia G."/>
            <person name="Bandi C."/>
            <person name="Daffonchio D."/>
        </authorList>
    </citation>
    <scope>NUCLEOTIDE SEQUENCE [LARGE SCALE GENOMIC DNA]</scope>
    <source>
        <strain evidence="2">AM169</strain>
    </source>
</reference>
<dbReference type="AlphaFoldDB" id="A0A7U7J231"/>
<name>A0A7U7J231_9PROT</name>
<gene>
    <name evidence="1" type="ORF">SACS_1634</name>
</gene>
<dbReference type="PANTHER" id="PTHR19879:SF9">
    <property type="entry name" value="TRANSCRIPTION INITIATION FACTOR TFIID SUBUNIT 5"/>
    <property type="match status" value="1"/>
</dbReference>
<organism evidence="1 2">
    <name type="scientific">Parasaccharibacter apium</name>
    <dbReference type="NCBI Taxonomy" id="1510841"/>
    <lineage>
        <taxon>Bacteria</taxon>
        <taxon>Pseudomonadati</taxon>
        <taxon>Pseudomonadota</taxon>
        <taxon>Alphaproteobacteria</taxon>
        <taxon>Acetobacterales</taxon>
        <taxon>Acetobacteraceae</taxon>
        <taxon>Parasaccharibacter</taxon>
    </lineage>
</organism>
<sequence length="360" mass="38194">MSAPQSRTLLQTRGAERQFEAPITGVQASRDGRTFAALTMDGELILISRDGLRASEDWQCLSVHDGAVSLAQGCGKDSFLSGGEDGRVVETRADGTMTDRHEGRGWVDCLASTPTHWACASRKEVHLYAHGADEPLKVLEHPSALSGLAFDAKGKRLAASHYNGVSMWFVQAKDANVRSLEWKGSHTGLCIHPGGEALVTSMQENELHGWRLSDGHNMRMSGYPRKIGSMSFTRKGRWLATSGADAAVLWPFFGGGPMGKPPMELARLPGLFVTCVCAHPTDDILAIGFEDGTVLLAEVPNHADEAAAGEGRILPLCNGQRSGGAARGAVNAIAFTPQGGAVIFGTEEGYVGVVDLSAQG</sequence>
<dbReference type="SUPFAM" id="SSF50978">
    <property type="entry name" value="WD40 repeat-like"/>
    <property type="match status" value="1"/>
</dbReference>
<evidence type="ECO:0000313" key="2">
    <source>
        <dbReference type="Proteomes" id="UP000027590"/>
    </source>
</evidence>
<dbReference type="Gene3D" id="2.130.10.10">
    <property type="entry name" value="YVTN repeat-like/Quinoprotein amine dehydrogenase"/>
    <property type="match status" value="2"/>
</dbReference>
<protein>
    <recommendedName>
        <fullName evidence="3">Anaphase-promoting complex subunit 4 WD40 domain-containing protein</fullName>
    </recommendedName>
</protein>
<dbReference type="PANTHER" id="PTHR19879">
    <property type="entry name" value="TRANSCRIPTION INITIATION FACTOR TFIID"/>
    <property type="match status" value="1"/>
</dbReference>
<dbReference type="EMBL" id="CBLY010000006">
    <property type="protein sequence ID" value="CDG34372.1"/>
    <property type="molecule type" value="Genomic_DNA"/>
</dbReference>
<dbReference type="InterPro" id="IPR015943">
    <property type="entry name" value="WD40/YVTN_repeat-like_dom_sf"/>
</dbReference>
<evidence type="ECO:0008006" key="3">
    <source>
        <dbReference type="Google" id="ProtNLM"/>
    </source>
</evidence>
<dbReference type="InterPro" id="IPR036322">
    <property type="entry name" value="WD40_repeat_dom_sf"/>
</dbReference>
<dbReference type="Pfam" id="PF00400">
    <property type="entry name" value="WD40"/>
    <property type="match status" value="1"/>
</dbReference>
<dbReference type="Proteomes" id="UP000027590">
    <property type="component" value="Unassembled WGS sequence"/>
</dbReference>
<reference evidence="1 2" key="2">
    <citation type="journal article" date="2014" name="PLoS ONE">
        <title>Evolution of mitochondria reconstructed from the energy metabolism of living bacteria.</title>
        <authorList>
            <person name="Degli Esposti M."/>
            <person name="Chouaia B."/>
            <person name="Comandatore F."/>
            <person name="Crotti E."/>
            <person name="Sassera D."/>
            <person name="Lievens P.M."/>
            <person name="Daffonchio D."/>
            <person name="Bandi C."/>
        </authorList>
    </citation>
    <scope>NUCLEOTIDE SEQUENCE [LARGE SCALE GENOMIC DNA]</scope>
    <source>
        <strain evidence="2">AM169</strain>
    </source>
</reference>
<comment type="caution">
    <text evidence="1">The sequence shown here is derived from an EMBL/GenBank/DDBJ whole genome shotgun (WGS) entry which is preliminary data.</text>
</comment>
<accession>A0A7U7J231</accession>